<evidence type="ECO:0000256" key="2">
    <source>
        <dbReference type="SAM" id="Phobius"/>
    </source>
</evidence>
<dbReference type="OrthoDB" id="5957914at2"/>
<dbReference type="EMBL" id="MDEI01000014">
    <property type="protein sequence ID" value="PPU67294.1"/>
    <property type="molecule type" value="Genomic_DNA"/>
</dbReference>
<keyword evidence="2" id="KW-0472">Membrane</keyword>
<comment type="caution">
    <text evidence="3">The sequence shown here is derived from an EMBL/GenBank/DDBJ whole genome shotgun (WGS) entry which is preliminary data.</text>
</comment>
<dbReference type="AlphaFoldDB" id="A0A2S7D0Q1"/>
<feature type="region of interest" description="Disordered" evidence="1">
    <location>
        <begin position="258"/>
        <end position="291"/>
    </location>
</feature>
<reference evidence="4" key="1">
    <citation type="submission" date="2016-08" db="EMBL/GenBank/DDBJ databases">
        <authorList>
            <person name="Merda D."/>
            <person name="Briand M."/>
            <person name="Taghouti G."/>
            <person name="Carrere S."/>
            <person name="Gouzy J."/>
            <person name="Portier P."/>
            <person name="Jacques M.-A."/>
            <person name="Fischer-Le Saux M."/>
        </authorList>
    </citation>
    <scope>NUCLEOTIDE SEQUENCE [LARGE SCALE GENOMIC DNA]</scope>
    <source>
        <strain evidence="4">CFBP4643</strain>
    </source>
</reference>
<feature type="region of interest" description="Disordered" evidence="1">
    <location>
        <begin position="362"/>
        <end position="388"/>
    </location>
</feature>
<keyword evidence="2" id="KW-0812">Transmembrane</keyword>
<gene>
    <name evidence="3" type="ORF">XpiCFBP4643_16020</name>
</gene>
<feature type="transmembrane region" description="Helical" evidence="2">
    <location>
        <begin position="437"/>
        <end position="457"/>
    </location>
</feature>
<keyword evidence="4" id="KW-1185">Reference proteome</keyword>
<evidence type="ECO:0000313" key="3">
    <source>
        <dbReference type="EMBL" id="PPU67294.1"/>
    </source>
</evidence>
<proteinExistence type="predicted"/>
<name>A0A2S7D0Q1_9XANT</name>
<feature type="compositionally biased region" description="Acidic residues" evidence="1">
    <location>
        <begin position="265"/>
        <end position="275"/>
    </location>
</feature>
<dbReference type="Proteomes" id="UP000238191">
    <property type="component" value="Unassembled WGS sequence"/>
</dbReference>
<accession>A0A2S7D0Q1</accession>
<protein>
    <submittedName>
        <fullName evidence="3">Uncharacterized protein</fullName>
    </submittedName>
</protein>
<evidence type="ECO:0000313" key="4">
    <source>
        <dbReference type="Proteomes" id="UP000238191"/>
    </source>
</evidence>
<organism evidence="3 4">
    <name type="scientific">Xanthomonas pisi</name>
    <dbReference type="NCBI Taxonomy" id="56457"/>
    <lineage>
        <taxon>Bacteria</taxon>
        <taxon>Pseudomonadati</taxon>
        <taxon>Pseudomonadota</taxon>
        <taxon>Gammaproteobacteria</taxon>
        <taxon>Lysobacterales</taxon>
        <taxon>Lysobacteraceae</taxon>
        <taxon>Xanthomonas</taxon>
    </lineage>
</organism>
<sequence length="463" mass="48804">MRLHWIARVFASAIARRLAYVCVAILLGWCGISRAEAKEYATQGAAYAGCISATQAYLAARNTPKSDSNPRCVILATGNKFYQGMFSYKPCDTCTAYDVEVDRHSWLAGCDSEPSYTGAGPWGSYIGTARSGSIGCRNGCDGVWFGNADDTMTWQTTGAVCPEDPPKTCEGMKGYVWNRYLGVCEPKPPEKCPEGQSKNAKGTCEPNACPEGMVLGQDGTCKQKDNECPAGRVKSPSGGCLPGDGQCAKGEIRGKDGTCKRDGDGDGDPDDGEDDGTAKENFSGGDDCSSPPSCSGSLIMCGQARIQWRIDCNTRKNRNISGGACAAMPVCTGEKCDAMEYSQLLMQWRSACAAEKLLAKGDGTGSGQPDWTKVSGDGTGGAGADPEKPHRTVALGVGMLDSSGFLGGGGACPKFGSVSLGKYGSIDLDQWNWICQFFAAVRMVFIALGSFIAFTILGGRSIF</sequence>
<evidence type="ECO:0000256" key="1">
    <source>
        <dbReference type="SAM" id="MobiDB-lite"/>
    </source>
</evidence>
<keyword evidence="2" id="KW-1133">Transmembrane helix</keyword>